<dbReference type="Gene3D" id="1.10.2080.10">
    <property type="entry name" value="Insect odorant-binding protein A10/Ejaculatory bulb-specific protein 3"/>
    <property type="match status" value="1"/>
</dbReference>
<dbReference type="InterPro" id="IPR005055">
    <property type="entry name" value="A10/PebIII"/>
</dbReference>
<organism evidence="2">
    <name type="scientific">Daktulosphaira vitifoliae</name>
    <name type="common">Grape phylloxera</name>
    <name type="synonym">Viteus vitifoliae</name>
    <dbReference type="NCBI Taxonomy" id="58002"/>
    <lineage>
        <taxon>Eukaryota</taxon>
        <taxon>Metazoa</taxon>
        <taxon>Ecdysozoa</taxon>
        <taxon>Arthropoda</taxon>
        <taxon>Hexapoda</taxon>
        <taxon>Insecta</taxon>
        <taxon>Pterygota</taxon>
        <taxon>Neoptera</taxon>
        <taxon>Paraneoptera</taxon>
        <taxon>Hemiptera</taxon>
        <taxon>Sternorrhyncha</taxon>
        <taxon>Aphidomorpha</taxon>
        <taxon>Phylloxeroidea</taxon>
        <taxon>Phylloxeridae</taxon>
        <taxon>Daktulosphaira</taxon>
    </lineage>
</organism>
<protein>
    <submittedName>
        <fullName evidence="2">Chemosensory protein 7</fullName>
    </submittedName>
</protein>
<evidence type="ECO:0000256" key="1">
    <source>
        <dbReference type="SAM" id="SignalP"/>
    </source>
</evidence>
<name>A0A1W6R6E8_DAKVI</name>
<dbReference type="EMBL" id="KX890125">
    <property type="protein sequence ID" value="ARO50011.1"/>
    <property type="molecule type" value="mRNA"/>
</dbReference>
<reference evidence="2" key="1">
    <citation type="submission" date="2016-09" db="EMBL/GenBank/DDBJ databases">
        <authorList>
            <person name="Capua I."/>
            <person name="De Benedictis P."/>
            <person name="Joannis T."/>
            <person name="Lombin L.H."/>
            <person name="Cattoli G."/>
        </authorList>
    </citation>
    <scope>NUCLEOTIDE SEQUENCE</scope>
</reference>
<reference evidence="2" key="2">
    <citation type="journal article" date="2017" name="J. Econ. Entomol.">
        <title>Identification and Expression Profiling of Odorant-Binding Proteins and Chemosensory Proteins of Daktulosphaira vitifoliae (Hemiptera: Phylloxeridae).</title>
        <authorList>
            <person name="Zhao J.J."/>
            <person name="Zhang Y."/>
            <person name="Fan D.S."/>
            <person name="Feng J.N."/>
        </authorList>
    </citation>
    <scope>NUCLEOTIDE SEQUENCE</scope>
</reference>
<dbReference type="RefSeq" id="XP_050525826.1">
    <property type="nucleotide sequence ID" value="XM_050669869.1"/>
</dbReference>
<dbReference type="AlphaFoldDB" id="A0A1W6R6E8"/>
<feature type="signal peptide" evidence="1">
    <location>
        <begin position="1"/>
        <end position="22"/>
    </location>
</feature>
<accession>A0A1W6R6E8</accession>
<dbReference type="PANTHER" id="PTHR11257:SF11">
    <property type="entry name" value="CHEMOSENSORY PROTEIN 17"/>
    <property type="match status" value="1"/>
</dbReference>
<dbReference type="GeneID" id="126896779"/>
<dbReference type="InterPro" id="IPR036682">
    <property type="entry name" value="OS_D_A10/PebIII_sf"/>
</dbReference>
<dbReference type="RefSeq" id="XP_050525827.1">
    <property type="nucleotide sequence ID" value="XM_050669870.1"/>
</dbReference>
<dbReference type="SUPFAM" id="SSF100910">
    <property type="entry name" value="Chemosensory protein Csp2"/>
    <property type="match status" value="1"/>
</dbReference>
<sequence>MLQTVFNMRVIIAALFVCVALALPDGDDKKPLFKRAAPPKSSQISAAGLPIVSNDFLESALRDRRFVERQLKCATGEGPCDQIGKKLKENAPAILKGNCSKCTENEIKQTKRVLSHIEKNYPKEYARLLKQYDGLAEASDTIRGL</sequence>
<evidence type="ECO:0000313" key="2">
    <source>
        <dbReference type="EMBL" id="ARO50011.1"/>
    </source>
</evidence>
<dbReference type="PANTHER" id="PTHR11257">
    <property type="entry name" value="CHEMOSENSORY PROTEIN-RELATED"/>
    <property type="match status" value="1"/>
</dbReference>
<dbReference type="Pfam" id="PF03392">
    <property type="entry name" value="OS-D"/>
    <property type="match status" value="1"/>
</dbReference>
<proteinExistence type="evidence at transcript level"/>
<feature type="chain" id="PRO_5012235917" evidence="1">
    <location>
        <begin position="23"/>
        <end position="145"/>
    </location>
</feature>
<keyword evidence="1" id="KW-0732">Signal</keyword>